<keyword evidence="9" id="KW-0811">Translocation</keyword>
<comment type="caution">
    <text evidence="13">The sequence shown here is derived from an EMBL/GenBank/DDBJ whole genome shotgun (WGS) entry which is preliminary data.</text>
</comment>
<gene>
    <name evidence="13" type="ORF">HGRIS_012748</name>
</gene>
<keyword evidence="6" id="KW-0999">Mitochondrion inner membrane</keyword>
<organism evidence="13 14">
    <name type="scientific">Hohenbuehelia grisea</name>
    <dbReference type="NCBI Taxonomy" id="104357"/>
    <lineage>
        <taxon>Eukaryota</taxon>
        <taxon>Fungi</taxon>
        <taxon>Dikarya</taxon>
        <taxon>Basidiomycota</taxon>
        <taxon>Agaricomycotina</taxon>
        <taxon>Agaricomycetes</taxon>
        <taxon>Agaricomycetidae</taxon>
        <taxon>Agaricales</taxon>
        <taxon>Pleurotineae</taxon>
        <taxon>Pleurotaceae</taxon>
        <taxon>Hohenbuehelia</taxon>
    </lineage>
</organism>
<name>A0ABR3ITJ7_9AGAR</name>
<evidence type="ECO:0000256" key="12">
    <source>
        <dbReference type="SAM" id="MobiDB-lite"/>
    </source>
</evidence>
<keyword evidence="8" id="KW-1133">Transmembrane helix</keyword>
<dbReference type="Pfam" id="PF11711">
    <property type="entry name" value="Tim54"/>
    <property type="match status" value="1"/>
</dbReference>
<feature type="region of interest" description="Disordered" evidence="12">
    <location>
        <begin position="1"/>
        <end position="26"/>
    </location>
</feature>
<keyword evidence="5" id="KW-0812">Transmembrane</keyword>
<comment type="subcellular location">
    <subcellularLocation>
        <location evidence="1">Mitochondrion inner membrane</location>
        <topology evidence="1">Single-pass membrane protein</topology>
    </subcellularLocation>
</comment>
<evidence type="ECO:0000256" key="5">
    <source>
        <dbReference type="ARBA" id="ARBA00022692"/>
    </source>
</evidence>
<evidence type="ECO:0000256" key="11">
    <source>
        <dbReference type="ARBA" id="ARBA00023136"/>
    </source>
</evidence>
<evidence type="ECO:0000256" key="1">
    <source>
        <dbReference type="ARBA" id="ARBA00004434"/>
    </source>
</evidence>
<dbReference type="EMBL" id="JASNQZ010000015">
    <property type="protein sequence ID" value="KAL0946541.1"/>
    <property type="molecule type" value="Genomic_DNA"/>
</dbReference>
<dbReference type="InterPro" id="IPR021056">
    <property type="entry name" value="Mt_import_IM_translocase_Tim54"/>
</dbReference>
<accession>A0ABR3ITJ7</accession>
<evidence type="ECO:0000256" key="3">
    <source>
        <dbReference type="ARBA" id="ARBA00020796"/>
    </source>
</evidence>
<keyword evidence="4" id="KW-0813">Transport</keyword>
<evidence type="ECO:0000256" key="9">
    <source>
        <dbReference type="ARBA" id="ARBA00023010"/>
    </source>
</evidence>
<evidence type="ECO:0000313" key="13">
    <source>
        <dbReference type="EMBL" id="KAL0946541.1"/>
    </source>
</evidence>
<keyword evidence="7" id="KW-0653">Protein transport</keyword>
<comment type="similarity">
    <text evidence="2">Belongs to the TIM54 family.</text>
</comment>
<dbReference type="Proteomes" id="UP001556367">
    <property type="component" value="Unassembled WGS sequence"/>
</dbReference>
<sequence length="510" mass="57930">MDGDFPNEDMFPAEEPGPPRPKFEPRFRTLRPREMSVNGAEGDVKPRKVSGIRTVLSYTGIPPSWLDKRPKLPSRNWLIFLSTVSTVAGFYIYDRQQCKKIKREYIERVKHLAEEPLGTLERPRKVTVYGAKWPGDEDYDQSLKYFRKYVKPVLVAAAVDYEMINGKRHGELARRTADEIKSRRRLAAGIDSPSPYTEALPTRLPPDEEYKQELAGGIVIVGRPAFKEFMAGLQKGWSEGLEKVDAEEDLAQELSMDGRFDEPEVPEEGIAVEATAFTPSPIVFSPLQHLNQPKPAKRSGENISSSLNTPPSTIPLLPPLLLVPFIDYIGFTQVPLMLWDFFNQRHKVRAGARAAYSLIIGETRPFDSPSAETRLFTDITTPDNEAPSSDIDFDRSAEAYYKRSTSALAGEIEKARTKFYEALPAKLATARALARGEREYTKEENERPPPSEMELRAERLKKELRWRRDLEGWEIVKPATKVAWDDRFKDILRLFVDPPSETEPTLSNDS</sequence>
<keyword evidence="11" id="KW-0472">Membrane</keyword>
<evidence type="ECO:0000313" key="14">
    <source>
        <dbReference type="Proteomes" id="UP001556367"/>
    </source>
</evidence>
<evidence type="ECO:0000256" key="10">
    <source>
        <dbReference type="ARBA" id="ARBA00023128"/>
    </source>
</evidence>
<evidence type="ECO:0000256" key="6">
    <source>
        <dbReference type="ARBA" id="ARBA00022792"/>
    </source>
</evidence>
<evidence type="ECO:0000256" key="4">
    <source>
        <dbReference type="ARBA" id="ARBA00022448"/>
    </source>
</evidence>
<evidence type="ECO:0000256" key="2">
    <source>
        <dbReference type="ARBA" id="ARBA00006355"/>
    </source>
</evidence>
<evidence type="ECO:0000256" key="8">
    <source>
        <dbReference type="ARBA" id="ARBA00022989"/>
    </source>
</evidence>
<evidence type="ECO:0000256" key="7">
    <source>
        <dbReference type="ARBA" id="ARBA00022927"/>
    </source>
</evidence>
<keyword evidence="10" id="KW-0496">Mitochondrion</keyword>
<keyword evidence="14" id="KW-1185">Reference proteome</keyword>
<reference evidence="14" key="1">
    <citation type="submission" date="2024-06" db="EMBL/GenBank/DDBJ databases">
        <title>Multi-omics analyses provide insights into the biosynthesis of the anticancer antibiotic pleurotin in Hohenbuehelia grisea.</title>
        <authorList>
            <person name="Weaver J.A."/>
            <person name="Alberti F."/>
        </authorList>
    </citation>
    <scope>NUCLEOTIDE SEQUENCE [LARGE SCALE GENOMIC DNA]</scope>
    <source>
        <strain evidence="14">T-177</strain>
    </source>
</reference>
<protein>
    <recommendedName>
        <fullName evidence="3">Mitochondrial import inner membrane translocase subunit TIM54</fullName>
    </recommendedName>
</protein>
<proteinExistence type="inferred from homology"/>